<keyword evidence="1" id="KW-0808">Transferase</keyword>
<evidence type="ECO:0000313" key="2">
    <source>
        <dbReference type="Proteomes" id="UP000615446"/>
    </source>
</evidence>
<dbReference type="OrthoDB" id="6718656at2759"/>
<name>A0A8H3M332_9GLOM</name>
<dbReference type="EMBL" id="BLAL01000285">
    <property type="protein sequence ID" value="GES99773.1"/>
    <property type="molecule type" value="Genomic_DNA"/>
</dbReference>
<dbReference type="GO" id="GO:0016301">
    <property type="term" value="F:kinase activity"/>
    <property type="evidence" value="ECO:0007669"/>
    <property type="project" value="UniProtKB-KW"/>
</dbReference>
<dbReference type="AlphaFoldDB" id="A0A8H3M332"/>
<accession>A0A8H3M332</accession>
<proteinExistence type="predicted"/>
<sequence length="229" mass="27138">MILIDICDGKRLDIPEDTPNFYAELMQQFGIMTQKNMRTLEKRWMMISKLNNRLTYPELYDRNEVYEKSKTGIFINISINCNRILSWRDMIDNLWGIAGGLERIRTKIHGNLHEGNLLIEDEKLMQQCWDNDPEKCPTTSYLNEKLGEWIILICDDPNPSQISDENSIAEEKRWKMISKLNNRPTHPEYYENGNLYRYFNGRVMIDVLWGIAGGLERIHSEIKIYENFH</sequence>
<comment type="caution">
    <text evidence="1">The sequence shown here is derived from an EMBL/GenBank/DDBJ whole genome shotgun (WGS) entry which is preliminary data.</text>
</comment>
<reference evidence="1" key="1">
    <citation type="submission" date="2019-10" db="EMBL/GenBank/DDBJ databases">
        <title>Conservation and host-specific expression of non-tandemly repeated heterogenous ribosome RNA gene in arbuscular mycorrhizal fungi.</title>
        <authorList>
            <person name="Maeda T."/>
            <person name="Kobayashi Y."/>
            <person name="Nakagawa T."/>
            <person name="Ezawa T."/>
            <person name="Yamaguchi K."/>
            <person name="Bino T."/>
            <person name="Nishimoto Y."/>
            <person name="Shigenobu S."/>
            <person name="Kawaguchi M."/>
        </authorList>
    </citation>
    <scope>NUCLEOTIDE SEQUENCE</scope>
    <source>
        <strain evidence="1">HR1</strain>
    </source>
</reference>
<evidence type="ECO:0000313" key="1">
    <source>
        <dbReference type="EMBL" id="GES99773.1"/>
    </source>
</evidence>
<keyword evidence="1" id="KW-0418">Kinase</keyword>
<dbReference type="Proteomes" id="UP000615446">
    <property type="component" value="Unassembled WGS sequence"/>
</dbReference>
<gene>
    <name evidence="1" type="ORF">RCL2_002625700</name>
</gene>
<protein>
    <submittedName>
        <fullName evidence="1">Kinase-like domain-containing protein</fullName>
    </submittedName>
</protein>
<organism evidence="1 2">
    <name type="scientific">Rhizophagus clarus</name>
    <dbReference type="NCBI Taxonomy" id="94130"/>
    <lineage>
        <taxon>Eukaryota</taxon>
        <taxon>Fungi</taxon>
        <taxon>Fungi incertae sedis</taxon>
        <taxon>Mucoromycota</taxon>
        <taxon>Glomeromycotina</taxon>
        <taxon>Glomeromycetes</taxon>
        <taxon>Glomerales</taxon>
        <taxon>Glomeraceae</taxon>
        <taxon>Rhizophagus</taxon>
    </lineage>
</organism>